<dbReference type="InterPro" id="IPR051384">
    <property type="entry name" value="Mth_GPCR"/>
</dbReference>
<evidence type="ECO:0000256" key="1">
    <source>
        <dbReference type="ARBA" id="ARBA00004651"/>
    </source>
</evidence>
<dbReference type="InterPro" id="IPR000832">
    <property type="entry name" value="GPCR_2_secretin-like"/>
</dbReference>
<dbReference type="RefSeq" id="XP_030081567.1">
    <property type="nucleotide sequence ID" value="XM_030225707.1"/>
</dbReference>
<evidence type="ECO:0000256" key="6">
    <source>
        <dbReference type="ARBA" id="ARBA00022989"/>
    </source>
</evidence>
<dbReference type="Pfam" id="PF00002">
    <property type="entry name" value="7tm_2"/>
    <property type="match status" value="1"/>
</dbReference>
<name>A0A6J2SZD7_DROHY</name>
<sequence length="458" mass="53039">MRSTAFGVFGILCAIIAEMAGDILNCDYFDTVNLTNSLKFTNGSYRYEDIIIPKEKVGQYNYQISYDGEREPVLEHTRGCACQIKSCVRFCCHPQKLLIYKEQRCGDVISNLSYNSVLKITTNDGLEIEKNISEFVVQRHLPVPCSAHIALDPSDKNNAWTLFENETLYRRLDGARLSKRYYCFQPTKLPDNQIALLPNYCMNPIDRTNAYNFKFYMSGYIGYYIVMATFSWLSIINYNLWKTFNNIGVGRKSRFLRYNIVVWSGTAGLVLVAFLIDLLNPFLGIPMDLTPGIGLYECWMNTFTWAAMFYYFGPMLFLLLCNITLFVKTTKRILVQNRKNRRQLKLMECQRTLRNLTNYKMFFRLFIITGVIWILEISSYIFQFTSINAMWITVFDTITSGQGVILFIVTVLKKDVLTNLFDRFRHQKIQTDSTRSNSTQLAMTEVSLVPKTSMTSSK</sequence>
<dbReference type="InterPro" id="IPR010596">
    <property type="entry name" value="Methuselah_N_dom"/>
</dbReference>
<keyword evidence="5 14" id="KW-0732">Signal</keyword>
<keyword evidence="6 13" id="KW-1133">Transmembrane helix</keyword>
<evidence type="ECO:0000313" key="17">
    <source>
        <dbReference type="RefSeq" id="XP_030081567.1"/>
    </source>
</evidence>
<gene>
    <name evidence="17" type="primary">LOC111601769</name>
</gene>
<evidence type="ECO:0000256" key="8">
    <source>
        <dbReference type="ARBA" id="ARBA00023136"/>
    </source>
</evidence>
<dbReference type="CDD" id="cd00251">
    <property type="entry name" value="Mth_Ecto"/>
    <property type="match status" value="1"/>
</dbReference>
<dbReference type="GO" id="GO:0007166">
    <property type="term" value="P:cell surface receptor signaling pathway"/>
    <property type="evidence" value="ECO:0007669"/>
    <property type="project" value="InterPro"/>
</dbReference>
<feature type="chain" id="PRO_5026816693" evidence="14">
    <location>
        <begin position="22"/>
        <end position="458"/>
    </location>
</feature>
<comment type="similarity">
    <text evidence="2">Belongs to the G-protein coupled receptor 2 family. Mth subfamily.</text>
</comment>
<dbReference type="GeneID" id="111601769"/>
<comment type="subcellular location">
    <subcellularLocation>
        <location evidence="1">Cell membrane</location>
        <topology evidence="1">Multi-pass membrane protein</topology>
    </subcellularLocation>
</comment>
<dbReference type="OrthoDB" id="6134459at2759"/>
<evidence type="ECO:0000256" key="7">
    <source>
        <dbReference type="ARBA" id="ARBA00023040"/>
    </source>
</evidence>
<dbReference type="Proteomes" id="UP000504633">
    <property type="component" value="Unplaced"/>
</dbReference>
<keyword evidence="16" id="KW-1185">Reference proteome</keyword>
<feature type="signal peptide" evidence="14">
    <location>
        <begin position="1"/>
        <end position="21"/>
    </location>
</feature>
<dbReference type="InterPro" id="IPR023311">
    <property type="entry name" value="Methusela_ecto_dom_2"/>
</dbReference>
<dbReference type="Pfam" id="PF06652">
    <property type="entry name" value="Methuselah_N"/>
    <property type="match status" value="1"/>
</dbReference>
<evidence type="ECO:0000256" key="13">
    <source>
        <dbReference type="SAM" id="Phobius"/>
    </source>
</evidence>
<proteinExistence type="inferred from homology"/>
<feature type="transmembrane region" description="Helical" evidence="13">
    <location>
        <begin position="221"/>
        <end position="240"/>
    </location>
</feature>
<keyword evidence="8 13" id="KW-0472">Membrane</keyword>
<dbReference type="SUPFAM" id="SSF63877">
    <property type="entry name" value="Methuselah ectodomain"/>
    <property type="match status" value="1"/>
</dbReference>
<organism evidence="16 17">
    <name type="scientific">Drosophila hydei</name>
    <name type="common">Fruit fly</name>
    <dbReference type="NCBI Taxonomy" id="7224"/>
    <lineage>
        <taxon>Eukaryota</taxon>
        <taxon>Metazoa</taxon>
        <taxon>Ecdysozoa</taxon>
        <taxon>Arthropoda</taxon>
        <taxon>Hexapoda</taxon>
        <taxon>Insecta</taxon>
        <taxon>Pterygota</taxon>
        <taxon>Neoptera</taxon>
        <taxon>Endopterygota</taxon>
        <taxon>Diptera</taxon>
        <taxon>Brachycera</taxon>
        <taxon>Muscomorpha</taxon>
        <taxon>Ephydroidea</taxon>
        <taxon>Drosophilidae</taxon>
        <taxon>Drosophila</taxon>
    </lineage>
</organism>
<dbReference type="PANTHER" id="PTHR47154">
    <property type="entry name" value="G-PROTEIN COUPLED RECEPTOR MTH-RELATED"/>
    <property type="match status" value="1"/>
</dbReference>
<keyword evidence="12" id="KW-0807">Transducer</keyword>
<keyword evidence="7" id="KW-0297">G-protein coupled receptor</keyword>
<keyword evidence="9" id="KW-1015">Disulfide bond</keyword>
<keyword evidence="4 13" id="KW-0812">Transmembrane</keyword>
<keyword evidence="10" id="KW-0675">Receptor</keyword>
<evidence type="ECO:0000256" key="11">
    <source>
        <dbReference type="ARBA" id="ARBA00023180"/>
    </source>
</evidence>
<evidence type="ECO:0000256" key="3">
    <source>
        <dbReference type="ARBA" id="ARBA00022475"/>
    </source>
</evidence>
<feature type="domain" description="G-protein coupled receptors family 2 profile 2" evidence="15">
    <location>
        <begin position="223"/>
        <end position="414"/>
    </location>
</feature>
<dbReference type="KEGG" id="dhe:111601769"/>
<dbReference type="InterPro" id="IPR036272">
    <property type="entry name" value="Methuselah_N_sf"/>
</dbReference>
<accession>A0A6J2SZD7</accession>
<dbReference type="AlphaFoldDB" id="A0A6J2SZD7"/>
<dbReference type="PANTHER" id="PTHR47154:SF2">
    <property type="entry name" value="G-PROTEIN COUPLED RECEPTOR MTH-RELATED"/>
    <property type="match status" value="1"/>
</dbReference>
<dbReference type="PROSITE" id="PS50261">
    <property type="entry name" value="G_PROTEIN_RECEP_F2_4"/>
    <property type="match status" value="1"/>
</dbReference>
<evidence type="ECO:0000256" key="5">
    <source>
        <dbReference type="ARBA" id="ARBA00022729"/>
    </source>
</evidence>
<feature type="transmembrane region" description="Helical" evidence="13">
    <location>
        <begin position="260"/>
        <end position="283"/>
    </location>
</feature>
<reference evidence="17" key="1">
    <citation type="submission" date="2025-08" db="UniProtKB">
        <authorList>
            <consortium name="RefSeq"/>
        </authorList>
    </citation>
    <scope>IDENTIFICATION</scope>
    <source>
        <strain evidence="17">15085-1641.00</strain>
        <tissue evidence="17">Whole body</tissue>
    </source>
</reference>
<evidence type="ECO:0000256" key="4">
    <source>
        <dbReference type="ARBA" id="ARBA00022692"/>
    </source>
</evidence>
<keyword evidence="3" id="KW-1003">Cell membrane</keyword>
<protein>
    <submittedName>
        <fullName evidence="17">Probable G-protein coupled receptor Mth-like 11</fullName>
    </submittedName>
</protein>
<feature type="transmembrane region" description="Helical" evidence="13">
    <location>
        <begin position="361"/>
        <end position="383"/>
    </location>
</feature>
<dbReference type="InterPro" id="IPR017981">
    <property type="entry name" value="GPCR_2-like_7TM"/>
</dbReference>
<feature type="transmembrane region" description="Helical" evidence="13">
    <location>
        <begin position="389"/>
        <end position="412"/>
    </location>
</feature>
<dbReference type="Gene3D" id="2.170.180.11">
    <property type="entry name" value="Methuselah ectodomain, domain 2"/>
    <property type="match status" value="1"/>
</dbReference>
<dbReference type="Gene3D" id="1.20.1070.10">
    <property type="entry name" value="Rhodopsin 7-helix transmembrane proteins"/>
    <property type="match status" value="1"/>
</dbReference>
<feature type="transmembrane region" description="Helical" evidence="13">
    <location>
        <begin position="303"/>
        <end position="327"/>
    </location>
</feature>
<evidence type="ECO:0000256" key="2">
    <source>
        <dbReference type="ARBA" id="ARBA00008979"/>
    </source>
</evidence>
<evidence type="ECO:0000256" key="12">
    <source>
        <dbReference type="ARBA" id="ARBA00023224"/>
    </source>
</evidence>
<dbReference type="GO" id="GO:0008528">
    <property type="term" value="F:G protein-coupled peptide receptor activity"/>
    <property type="evidence" value="ECO:0007669"/>
    <property type="project" value="TreeGrafter"/>
</dbReference>
<dbReference type="InterPro" id="IPR044860">
    <property type="entry name" value="Methusela_ecto_dom_1"/>
</dbReference>
<keyword evidence="11" id="KW-0325">Glycoprotein</keyword>
<evidence type="ECO:0000313" key="16">
    <source>
        <dbReference type="Proteomes" id="UP000504633"/>
    </source>
</evidence>
<dbReference type="CDD" id="cd15039">
    <property type="entry name" value="7tmB3_Methuselah-like"/>
    <property type="match status" value="1"/>
</dbReference>
<evidence type="ECO:0000256" key="10">
    <source>
        <dbReference type="ARBA" id="ARBA00023170"/>
    </source>
</evidence>
<dbReference type="Gene3D" id="2.30.160.11">
    <property type="match status" value="1"/>
</dbReference>
<evidence type="ECO:0000256" key="9">
    <source>
        <dbReference type="ARBA" id="ARBA00023157"/>
    </source>
</evidence>
<evidence type="ECO:0000256" key="14">
    <source>
        <dbReference type="SAM" id="SignalP"/>
    </source>
</evidence>
<evidence type="ECO:0000259" key="15">
    <source>
        <dbReference type="PROSITE" id="PS50261"/>
    </source>
</evidence>
<dbReference type="GO" id="GO:0005886">
    <property type="term" value="C:plasma membrane"/>
    <property type="evidence" value="ECO:0007669"/>
    <property type="project" value="UniProtKB-SubCell"/>
</dbReference>